<comment type="caution">
    <text evidence="1">The sequence shown here is derived from an EMBL/GenBank/DDBJ whole genome shotgun (WGS) entry which is preliminary data.</text>
</comment>
<accession>A0A9X1V8B3</accession>
<protein>
    <recommendedName>
        <fullName evidence="3">MerR family transcriptional regulator</fullName>
    </recommendedName>
</protein>
<evidence type="ECO:0000313" key="2">
    <source>
        <dbReference type="Proteomes" id="UP001139263"/>
    </source>
</evidence>
<evidence type="ECO:0000313" key="1">
    <source>
        <dbReference type="EMBL" id="MCI0183123.1"/>
    </source>
</evidence>
<keyword evidence="2" id="KW-1185">Reference proteome</keyword>
<name>A0A9X1V8B3_9BACL</name>
<dbReference type="EMBL" id="JALBUF010000003">
    <property type="protein sequence ID" value="MCI0183123.1"/>
    <property type="molecule type" value="Genomic_DNA"/>
</dbReference>
<gene>
    <name evidence="1" type="ORF">MM817_01393</name>
</gene>
<proteinExistence type="predicted"/>
<organism evidence="1 2">
    <name type="scientific">Sulfoacidibacillus ferrooxidans</name>
    <dbReference type="NCBI Taxonomy" id="2005001"/>
    <lineage>
        <taxon>Bacteria</taxon>
        <taxon>Bacillati</taxon>
        <taxon>Bacillota</taxon>
        <taxon>Bacilli</taxon>
        <taxon>Bacillales</taxon>
        <taxon>Alicyclobacillaceae</taxon>
        <taxon>Sulfoacidibacillus</taxon>
    </lineage>
</organism>
<dbReference type="AlphaFoldDB" id="A0A9X1V8B3"/>
<reference evidence="1" key="1">
    <citation type="submission" date="2022-03" db="EMBL/GenBank/DDBJ databases">
        <title>Draft Genome Sequence of Firmicute Strain S0AB, a Heterotrophic Iron/Sulfur-Oxidizing Extreme Acidophile.</title>
        <authorList>
            <person name="Vergara E."/>
            <person name="Pakostova E."/>
            <person name="Johnson D.B."/>
            <person name="Holmes D.S."/>
        </authorList>
    </citation>
    <scope>NUCLEOTIDE SEQUENCE</scope>
    <source>
        <strain evidence="1">S0AB</strain>
    </source>
</reference>
<evidence type="ECO:0008006" key="3">
    <source>
        <dbReference type="Google" id="ProtNLM"/>
    </source>
</evidence>
<sequence length="123" mass="13953">MIMIHSCPKCKQIHIGASELCFACIKLEEVDFSSVSDYLHHHPNANADEVAKETNVDIHLVMKWIKEGRLISLHELTCERCGKKIKSGRFCSECGVDLQKSLHQMKQGLAKRTGYFTHIDGKK</sequence>
<dbReference type="Proteomes" id="UP001139263">
    <property type="component" value="Unassembled WGS sequence"/>
</dbReference>